<keyword evidence="9" id="KW-1185">Reference proteome</keyword>
<evidence type="ECO:0000313" key="9">
    <source>
        <dbReference type="Proteomes" id="UP000199532"/>
    </source>
</evidence>
<evidence type="ECO:0000256" key="5">
    <source>
        <dbReference type="ARBA" id="ARBA00023163"/>
    </source>
</evidence>
<keyword evidence="5" id="KW-0804">Transcription</keyword>
<evidence type="ECO:0000256" key="4">
    <source>
        <dbReference type="ARBA" id="ARBA00023125"/>
    </source>
</evidence>
<dbReference type="RefSeq" id="WP_090331332.1">
    <property type="nucleotide sequence ID" value="NZ_FNXY01000001.1"/>
</dbReference>
<proteinExistence type="predicted"/>
<dbReference type="GO" id="GO:0005829">
    <property type="term" value="C:cytosol"/>
    <property type="evidence" value="ECO:0007669"/>
    <property type="project" value="TreeGrafter"/>
</dbReference>
<name>A0A1H6Q6W2_9BACT</name>
<dbReference type="PROSITE" id="PS50110">
    <property type="entry name" value="RESPONSE_REGULATORY"/>
    <property type="match status" value="1"/>
</dbReference>
<dbReference type="InterPro" id="IPR007492">
    <property type="entry name" value="LytTR_DNA-bd_dom"/>
</dbReference>
<keyword evidence="4" id="KW-0238">DNA-binding</keyword>
<feature type="domain" description="Response regulatory" evidence="7">
    <location>
        <begin position="11"/>
        <end position="123"/>
    </location>
</feature>
<reference evidence="8 9" key="1">
    <citation type="submission" date="2016-10" db="EMBL/GenBank/DDBJ databases">
        <authorList>
            <person name="de Groot N.N."/>
        </authorList>
    </citation>
    <scope>NUCLEOTIDE SEQUENCE [LARGE SCALE GENOMIC DNA]</scope>
    <source>
        <strain evidence="8 9">DSM 19938</strain>
    </source>
</reference>
<evidence type="ECO:0000256" key="1">
    <source>
        <dbReference type="ARBA" id="ARBA00022553"/>
    </source>
</evidence>
<accession>A0A1H6Q6W2</accession>
<dbReference type="Pfam" id="PF04397">
    <property type="entry name" value="LytTR"/>
    <property type="match status" value="1"/>
</dbReference>
<evidence type="ECO:0000256" key="6">
    <source>
        <dbReference type="PROSITE-ProRule" id="PRU00169"/>
    </source>
</evidence>
<evidence type="ECO:0000313" key="8">
    <source>
        <dbReference type="EMBL" id="SEI39508.1"/>
    </source>
</evidence>
<keyword evidence="3" id="KW-0805">Transcription regulation</keyword>
<dbReference type="InterPro" id="IPR039420">
    <property type="entry name" value="WalR-like"/>
</dbReference>
<dbReference type="InterPro" id="IPR001789">
    <property type="entry name" value="Sig_transdc_resp-reg_receiver"/>
</dbReference>
<dbReference type="GO" id="GO:0000156">
    <property type="term" value="F:phosphorelay response regulator activity"/>
    <property type="evidence" value="ECO:0007669"/>
    <property type="project" value="TreeGrafter"/>
</dbReference>
<dbReference type="Pfam" id="PF00072">
    <property type="entry name" value="Response_reg"/>
    <property type="match status" value="1"/>
</dbReference>
<dbReference type="EMBL" id="FNXY01000001">
    <property type="protein sequence ID" value="SEI39508.1"/>
    <property type="molecule type" value="Genomic_DNA"/>
</dbReference>
<keyword evidence="1 6" id="KW-0597">Phosphoprotein</keyword>
<dbReference type="STRING" id="408657.SAMN04487995_0362"/>
<dbReference type="InterPro" id="IPR011006">
    <property type="entry name" value="CheY-like_superfamily"/>
</dbReference>
<dbReference type="PANTHER" id="PTHR48111">
    <property type="entry name" value="REGULATOR OF RPOS"/>
    <property type="match status" value="1"/>
</dbReference>
<dbReference type="SUPFAM" id="SSF52172">
    <property type="entry name" value="CheY-like"/>
    <property type="match status" value="1"/>
</dbReference>
<dbReference type="PANTHER" id="PTHR48111:SF1">
    <property type="entry name" value="TWO-COMPONENT RESPONSE REGULATOR ORR33"/>
    <property type="match status" value="1"/>
</dbReference>
<evidence type="ECO:0000256" key="2">
    <source>
        <dbReference type="ARBA" id="ARBA00023012"/>
    </source>
</evidence>
<dbReference type="SMART" id="SM00850">
    <property type="entry name" value="LytTR"/>
    <property type="match status" value="1"/>
</dbReference>
<sequence length="261" mass="29849">MNTREKAAKFTCLVIDDDSTAHDVLEALINQINWMVYLDRCYSGIEALERIAREKPDVIFLDINMAGLSGLELLKLLPYPRPHVIMISGDSSYAIDGYEYQVVDFLLKPFSLPPLIRAASKIKELSVPRILQPETEKLDPAIREVAVNSRVKSFCTARDLWVWCEKKHIRVAFDKIYAVEGAKDYAKIHYGESFLMTYGSLGIFQELLPSQWFVKINRSFLINKAFVTQIANRTVILSNKKQYTIPHGMDLNQILDELTDS</sequence>
<dbReference type="OrthoDB" id="1646880at2"/>
<dbReference type="Gene3D" id="3.40.50.2300">
    <property type="match status" value="1"/>
</dbReference>
<feature type="modified residue" description="4-aspartylphosphate" evidence="6">
    <location>
        <position position="62"/>
    </location>
</feature>
<dbReference type="GO" id="GO:0000976">
    <property type="term" value="F:transcription cis-regulatory region binding"/>
    <property type="evidence" value="ECO:0007669"/>
    <property type="project" value="TreeGrafter"/>
</dbReference>
<keyword evidence="2" id="KW-0902">Two-component regulatory system</keyword>
<dbReference type="GO" id="GO:0006355">
    <property type="term" value="P:regulation of DNA-templated transcription"/>
    <property type="evidence" value="ECO:0007669"/>
    <property type="project" value="TreeGrafter"/>
</dbReference>
<evidence type="ECO:0000256" key="3">
    <source>
        <dbReference type="ARBA" id="ARBA00023015"/>
    </source>
</evidence>
<organism evidence="8 9">
    <name type="scientific">Dyadobacter koreensis</name>
    <dbReference type="NCBI Taxonomy" id="408657"/>
    <lineage>
        <taxon>Bacteria</taxon>
        <taxon>Pseudomonadati</taxon>
        <taxon>Bacteroidota</taxon>
        <taxon>Cytophagia</taxon>
        <taxon>Cytophagales</taxon>
        <taxon>Spirosomataceae</taxon>
        <taxon>Dyadobacter</taxon>
    </lineage>
</organism>
<protein>
    <submittedName>
        <fullName evidence="8">Two component transcriptional regulator, LytTR family</fullName>
    </submittedName>
</protein>
<dbReference type="SMART" id="SM00448">
    <property type="entry name" value="REC"/>
    <property type="match status" value="1"/>
</dbReference>
<dbReference type="GO" id="GO:0032993">
    <property type="term" value="C:protein-DNA complex"/>
    <property type="evidence" value="ECO:0007669"/>
    <property type="project" value="TreeGrafter"/>
</dbReference>
<evidence type="ECO:0000259" key="7">
    <source>
        <dbReference type="PROSITE" id="PS50110"/>
    </source>
</evidence>
<dbReference type="Gene3D" id="2.40.50.1020">
    <property type="entry name" value="LytTr DNA-binding domain"/>
    <property type="match status" value="1"/>
</dbReference>
<dbReference type="AlphaFoldDB" id="A0A1H6Q6W2"/>
<dbReference type="Proteomes" id="UP000199532">
    <property type="component" value="Unassembled WGS sequence"/>
</dbReference>
<gene>
    <name evidence="8" type="ORF">SAMN04487995_0362</name>
</gene>